<keyword evidence="2" id="KW-0479">Metal-binding</keyword>
<dbReference type="SMART" id="SM00355">
    <property type="entry name" value="ZnF_C2H2"/>
    <property type="match status" value="2"/>
</dbReference>
<dbReference type="Proteomes" id="UP000823388">
    <property type="component" value="Chromosome 3N"/>
</dbReference>
<sequence>METGVDAGGVLVLLSQQRQRHGGGGARTAGLATRGRVFECKTCGRRFPTFQALGGHRASHSRPRPYHGALEPRRATPLEAQDERAAAAAGPRVHGCPVCGLEFAVGQALGGHMRRHRTTAAAGTHRSGDATSVEGEDVGAGCAAGGICLDLNLAPSENCAKCRNNAGLGDMVQGVPKTLIWDSPL</sequence>
<name>A0A8T0U7G4_PANVG</name>
<dbReference type="GO" id="GO:0008270">
    <property type="term" value="F:zinc ion binding"/>
    <property type="evidence" value="ECO:0007669"/>
    <property type="project" value="UniProtKB-KW"/>
</dbReference>
<dbReference type="PROSITE" id="PS00028">
    <property type="entry name" value="ZINC_FINGER_C2H2_1"/>
    <property type="match status" value="2"/>
</dbReference>
<dbReference type="PANTHER" id="PTHR26374:SF342">
    <property type="entry name" value="OS05G0461200 PROTEIN"/>
    <property type="match status" value="1"/>
</dbReference>
<dbReference type="Pfam" id="PF13912">
    <property type="entry name" value="zf-C2H2_6"/>
    <property type="match status" value="2"/>
</dbReference>
<dbReference type="InterPro" id="IPR013087">
    <property type="entry name" value="Znf_C2H2_type"/>
</dbReference>
<dbReference type="SUPFAM" id="SSF57667">
    <property type="entry name" value="beta-beta-alpha zinc fingers"/>
    <property type="match status" value="1"/>
</dbReference>
<dbReference type="GO" id="GO:0005634">
    <property type="term" value="C:nucleus"/>
    <property type="evidence" value="ECO:0007669"/>
    <property type="project" value="UniProtKB-SubCell"/>
</dbReference>
<evidence type="ECO:0000256" key="2">
    <source>
        <dbReference type="ARBA" id="ARBA00022723"/>
    </source>
</evidence>
<evidence type="ECO:0000256" key="4">
    <source>
        <dbReference type="ARBA" id="ARBA00022771"/>
    </source>
</evidence>
<protein>
    <recommendedName>
        <fullName evidence="10">C2H2-type domain-containing protein</fullName>
    </recommendedName>
</protein>
<feature type="domain" description="C2H2-type" evidence="10">
    <location>
        <begin position="38"/>
        <end position="65"/>
    </location>
</feature>
<keyword evidence="7" id="KW-0804">Transcription</keyword>
<proteinExistence type="predicted"/>
<dbReference type="PANTHER" id="PTHR26374">
    <property type="entry name" value="ZINC FINGER PROTEIN ZAT5"/>
    <property type="match status" value="1"/>
</dbReference>
<dbReference type="AlphaFoldDB" id="A0A8T0U7G4"/>
<evidence type="ECO:0000256" key="3">
    <source>
        <dbReference type="ARBA" id="ARBA00022737"/>
    </source>
</evidence>
<evidence type="ECO:0000256" key="7">
    <source>
        <dbReference type="ARBA" id="ARBA00023163"/>
    </source>
</evidence>
<evidence type="ECO:0000256" key="1">
    <source>
        <dbReference type="ARBA" id="ARBA00004123"/>
    </source>
</evidence>
<keyword evidence="6" id="KW-0805">Transcription regulation</keyword>
<dbReference type="InterPro" id="IPR036236">
    <property type="entry name" value="Znf_C2H2_sf"/>
</dbReference>
<keyword evidence="4 9" id="KW-0863">Zinc-finger</keyword>
<dbReference type="PROSITE" id="PS50157">
    <property type="entry name" value="ZINC_FINGER_C2H2_2"/>
    <property type="match status" value="1"/>
</dbReference>
<accession>A0A8T0U7G4</accession>
<dbReference type="EMBL" id="CM029042">
    <property type="protein sequence ID" value="KAG2618780.1"/>
    <property type="molecule type" value="Genomic_DNA"/>
</dbReference>
<gene>
    <name evidence="11" type="ORF">PVAP13_3NG141313</name>
</gene>
<dbReference type="OrthoDB" id="9411774at2759"/>
<keyword evidence="5" id="KW-0862">Zinc</keyword>
<evidence type="ECO:0000256" key="8">
    <source>
        <dbReference type="ARBA" id="ARBA00023242"/>
    </source>
</evidence>
<dbReference type="Gene3D" id="3.30.160.60">
    <property type="entry name" value="Classic Zinc Finger"/>
    <property type="match status" value="1"/>
</dbReference>
<reference evidence="11" key="1">
    <citation type="submission" date="2020-05" db="EMBL/GenBank/DDBJ databases">
        <title>WGS assembly of Panicum virgatum.</title>
        <authorList>
            <person name="Lovell J.T."/>
            <person name="Jenkins J."/>
            <person name="Shu S."/>
            <person name="Juenger T.E."/>
            <person name="Schmutz J."/>
        </authorList>
    </citation>
    <scope>NUCLEOTIDE SEQUENCE</scope>
    <source>
        <strain evidence="11">AP13</strain>
    </source>
</reference>
<comment type="subcellular location">
    <subcellularLocation>
        <location evidence="1">Nucleus</location>
    </subcellularLocation>
</comment>
<keyword evidence="12" id="KW-1185">Reference proteome</keyword>
<evidence type="ECO:0000256" key="6">
    <source>
        <dbReference type="ARBA" id="ARBA00023015"/>
    </source>
</evidence>
<evidence type="ECO:0000313" key="11">
    <source>
        <dbReference type="EMBL" id="KAG2618780.1"/>
    </source>
</evidence>
<evidence type="ECO:0000256" key="5">
    <source>
        <dbReference type="ARBA" id="ARBA00022833"/>
    </source>
</evidence>
<evidence type="ECO:0000259" key="10">
    <source>
        <dbReference type="PROSITE" id="PS50157"/>
    </source>
</evidence>
<organism evidence="11 12">
    <name type="scientific">Panicum virgatum</name>
    <name type="common">Blackwell switchgrass</name>
    <dbReference type="NCBI Taxonomy" id="38727"/>
    <lineage>
        <taxon>Eukaryota</taxon>
        <taxon>Viridiplantae</taxon>
        <taxon>Streptophyta</taxon>
        <taxon>Embryophyta</taxon>
        <taxon>Tracheophyta</taxon>
        <taxon>Spermatophyta</taxon>
        <taxon>Magnoliopsida</taxon>
        <taxon>Liliopsida</taxon>
        <taxon>Poales</taxon>
        <taxon>Poaceae</taxon>
        <taxon>PACMAD clade</taxon>
        <taxon>Panicoideae</taxon>
        <taxon>Panicodae</taxon>
        <taxon>Paniceae</taxon>
        <taxon>Panicinae</taxon>
        <taxon>Panicum</taxon>
        <taxon>Panicum sect. Hiantes</taxon>
    </lineage>
</organism>
<comment type="caution">
    <text evidence="11">The sequence shown here is derived from an EMBL/GenBank/DDBJ whole genome shotgun (WGS) entry which is preliminary data.</text>
</comment>
<evidence type="ECO:0000256" key="9">
    <source>
        <dbReference type="PROSITE-ProRule" id="PRU00042"/>
    </source>
</evidence>
<evidence type="ECO:0000313" key="12">
    <source>
        <dbReference type="Proteomes" id="UP000823388"/>
    </source>
</evidence>
<keyword evidence="3" id="KW-0677">Repeat</keyword>
<keyword evidence="8" id="KW-0539">Nucleus</keyword>